<organism evidence="1 2">
    <name type="scientific">Flavobacterium anhuiense</name>
    <dbReference type="NCBI Taxonomy" id="459526"/>
    <lineage>
        <taxon>Bacteria</taxon>
        <taxon>Pseudomonadati</taxon>
        <taxon>Bacteroidota</taxon>
        <taxon>Flavobacteriia</taxon>
        <taxon>Flavobacteriales</taxon>
        <taxon>Flavobacteriaceae</taxon>
        <taxon>Flavobacterium</taxon>
    </lineage>
</organism>
<accession>A0A444W1R0</accession>
<gene>
    <name evidence="1" type="ORF">NU08_1315</name>
</gene>
<dbReference type="Proteomes" id="UP000290433">
    <property type="component" value="Unassembled WGS sequence"/>
</dbReference>
<dbReference type="OrthoDB" id="1270082at2"/>
<name>A0A444W1R0_9FLAO</name>
<evidence type="ECO:0000313" key="2">
    <source>
        <dbReference type="Proteomes" id="UP000290433"/>
    </source>
</evidence>
<protein>
    <submittedName>
        <fullName evidence="1">Uncharacterized protein</fullName>
    </submittedName>
</protein>
<comment type="caution">
    <text evidence="1">The sequence shown here is derived from an EMBL/GenBank/DDBJ whole genome shotgun (WGS) entry which is preliminary data.</text>
</comment>
<dbReference type="RefSeq" id="WP_129746341.1">
    <property type="nucleotide sequence ID" value="NZ_JUIV01000003.1"/>
</dbReference>
<dbReference type="AlphaFoldDB" id="A0A444W1R0"/>
<proteinExistence type="predicted"/>
<reference evidence="1 2" key="1">
    <citation type="submission" date="2014-12" db="EMBL/GenBank/DDBJ databases">
        <title>Genome sequence of Flavobacterium anhuiense RCM74.</title>
        <authorList>
            <person name="Kim J.F."/>
            <person name="Song J.Y."/>
            <person name="Kwak M.-J."/>
            <person name="Lee S.-W."/>
        </authorList>
    </citation>
    <scope>NUCLEOTIDE SEQUENCE [LARGE SCALE GENOMIC DNA]</scope>
    <source>
        <strain evidence="1 2">RCM74</strain>
    </source>
</reference>
<evidence type="ECO:0000313" key="1">
    <source>
        <dbReference type="EMBL" id="RYJ39646.1"/>
    </source>
</evidence>
<dbReference type="EMBL" id="JUIV01000003">
    <property type="protein sequence ID" value="RYJ39646.1"/>
    <property type="molecule type" value="Genomic_DNA"/>
</dbReference>
<sequence>MKKNKLSFGTNFWSAYEAGNPYETLHAFFDFSHLDEYKQTLNDLVMHSYKREICRQHNPCHVFVIYTALSSFLKVCHCLKRKSRKWIAKGSGDYTSLVHLASLSKAEYKNPFKAFQNAFEEKSLDQFESFLCEIVHLSLSPHAEESDYDIVTPYVHLVKMLDAGQLIMERGIEKIKKDKQREDILSPAE</sequence>